<dbReference type="EMBL" id="JBJUIK010000008">
    <property type="protein sequence ID" value="KAL3520215.1"/>
    <property type="molecule type" value="Genomic_DNA"/>
</dbReference>
<keyword evidence="1" id="KW-0472">Membrane</keyword>
<dbReference type="Proteomes" id="UP001630127">
    <property type="component" value="Unassembled WGS sequence"/>
</dbReference>
<dbReference type="InterPro" id="IPR053276">
    <property type="entry name" value="MtDNA_mismatch_repair_MutS"/>
</dbReference>
<reference evidence="2 3" key="1">
    <citation type="submission" date="2024-11" db="EMBL/GenBank/DDBJ databases">
        <title>A near-complete genome assembly of Cinchona calisaya.</title>
        <authorList>
            <person name="Lian D.C."/>
            <person name="Zhao X.W."/>
            <person name="Wei L."/>
        </authorList>
    </citation>
    <scope>NUCLEOTIDE SEQUENCE [LARGE SCALE GENOMIC DNA]</scope>
    <source>
        <tissue evidence="2">Nenye</tissue>
    </source>
</reference>
<feature type="transmembrane region" description="Helical" evidence="1">
    <location>
        <begin position="135"/>
        <end position="154"/>
    </location>
</feature>
<protein>
    <submittedName>
        <fullName evidence="2">Uncharacterized protein</fullName>
    </submittedName>
</protein>
<dbReference type="PANTHER" id="PTHR48448">
    <property type="entry name" value="MUTL PROTEIN ISOFORM 1"/>
    <property type="match status" value="1"/>
</dbReference>
<keyword evidence="1" id="KW-1133">Transmembrane helix</keyword>
<proteinExistence type="predicted"/>
<sequence length="227" mass="24436">MVSKAKGIWVGIPKSFVAKLHFIGPNSHRHTLKTEKLIHWIPPNHSFVKLNSNRVSLGNLDKSGVGGNIRVPTKGTLEVPPMECPSRCTRAHIGYQGNTRVGNDGTHRVSMEYPSKGTYGVPRAPRVFPSSLARVWVVTILVGVLVSPIVVARISSSGAFARGKAVDNTVDMQSLFLLTGPNGGRKSSLLRSICAAALLKKHVTNLPCLGIPHPDALMIVETDALDI</sequence>
<organism evidence="2 3">
    <name type="scientific">Cinchona calisaya</name>
    <dbReference type="NCBI Taxonomy" id="153742"/>
    <lineage>
        <taxon>Eukaryota</taxon>
        <taxon>Viridiplantae</taxon>
        <taxon>Streptophyta</taxon>
        <taxon>Embryophyta</taxon>
        <taxon>Tracheophyta</taxon>
        <taxon>Spermatophyta</taxon>
        <taxon>Magnoliopsida</taxon>
        <taxon>eudicotyledons</taxon>
        <taxon>Gunneridae</taxon>
        <taxon>Pentapetalae</taxon>
        <taxon>asterids</taxon>
        <taxon>lamiids</taxon>
        <taxon>Gentianales</taxon>
        <taxon>Rubiaceae</taxon>
        <taxon>Cinchonoideae</taxon>
        <taxon>Cinchoneae</taxon>
        <taxon>Cinchona</taxon>
    </lineage>
</organism>
<comment type="caution">
    <text evidence="2">The sequence shown here is derived from an EMBL/GenBank/DDBJ whole genome shotgun (WGS) entry which is preliminary data.</text>
</comment>
<name>A0ABD2ZPV7_9GENT</name>
<dbReference type="PANTHER" id="PTHR48448:SF1">
    <property type="entry name" value="MUTL PROTEIN ISOFORM 1"/>
    <property type="match status" value="1"/>
</dbReference>
<evidence type="ECO:0000256" key="1">
    <source>
        <dbReference type="SAM" id="Phobius"/>
    </source>
</evidence>
<evidence type="ECO:0000313" key="2">
    <source>
        <dbReference type="EMBL" id="KAL3520215.1"/>
    </source>
</evidence>
<accession>A0ABD2ZPV7</accession>
<dbReference type="AlphaFoldDB" id="A0ABD2ZPV7"/>
<gene>
    <name evidence="2" type="ORF">ACH5RR_018364</name>
</gene>
<evidence type="ECO:0000313" key="3">
    <source>
        <dbReference type="Proteomes" id="UP001630127"/>
    </source>
</evidence>
<keyword evidence="3" id="KW-1185">Reference proteome</keyword>
<keyword evidence="1" id="KW-0812">Transmembrane</keyword>